<accession>A0ABQ1ZG32</accession>
<proteinExistence type="predicted"/>
<keyword evidence="4" id="KW-1185">Reference proteome</keyword>
<dbReference type="InterPro" id="IPR058923">
    <property type="entry name" value="RCC1-like_dom"/>
</dbReference>
<dbReference type="Pfam" id="PF00041">
    <property type="entry name" value="fn3"/>
    <property type="match status" value="1"/>
</dbReference>
<dbReference type="PROSITE" id="PS00626">
    <property type="entry name" value="RCC1_2"/>
    <property type="match status" value="1"/>
</dbReference>
<feature type="domain" description="Fibronectin type-III" evidence="2">
    <location>
        <begin position="122"/>
        <end position="195"/>
    </location>
</feature>
<reference evidence="4" key="1">
    <citation type="journal article" date="2019" name="Int. J. Syst. Evol. Microbiol.">
        <title>The Global Catalogue of Microorganisms (GCM) 10K type strain sequencing project: providing services to taxonomists for standard genome sequencing and annotation.</title>
        <authorList>
            <consortium name="The Broad Institute Genomics Platform"/>
            <consortium name="The Broad Institute Genome Sequencing Center for Infectious Disease"/>
            <person name="Wu L."/>
            <person name="Ma J."/>
        </authorList>
    </citation>
    <scope>NUCLEOTIDE SEQUENCE [LARGE SCALE GENOMIC DNA]</scope>
    <source>
        <strain evidence="4">CGMCC 1.12770</strain>
    </source>
</reference>
<protein>
    <recommendedName>
        <fullName evidence="2">Fibronectin type-III domain-containing protein</fullName>
    </recommendedName>
</protein>
<name>A0ABQ1ZG32_9BACL</name>
<evidence type="ECO:0000313" key="4">
    <source>
        <dbReference type="Proteomes" id="UP000652153"/>
    </source>
</evidence>
<dbReference type="InterPro" id="IPR058094">
    <property type="entry name" value="Ig-like_OmpL47-like"/>
</dbReference>
<dbReference type="NCBIfam" id="NF047446">
    <property type="entry name" value="barrel_OmpL47"/>
    <property type="match status" value="1"/>
</dbReference>
<dbReference type="InterPro" id="IPR051210">
    <property type="entry name" value="Ub_ligase/GEF_domain"/>
</dbReference>
<dbReference type="EMBL" id="BMFU01000006">
    <property type="protein sequence ID" value="GGH62574.1"/>
    <property type="molecule type" value="Genomic_DNA"/>
</dbReference>
<organism evidence="3 4">
    <name type="scientific">Paenibacillus silvae</name>
    <dbReference type="NCBI Taxonomy" id="1325358"/>
    <lineage>
        <taxon>Bacteria</taxon>
        <taxon>Bacillati</taxon>
        <taxon>Bacillota</taxon>
        <taxon>Bacilli</taxon>
        <taxon>Bacillales</taxon>
        <taxon>Paenibacillaceae</taxon>
        <taxon>Paenibacillus</taxon>
    </lineage>
</organism>
<dbReference type="PRINTS" id="PR00633">
    <property type="entry name" value="RCCNDNSATION"/>
</dbReference>
<dbReference type="InterPro" id="IPR000408">
    <property type="entry name" value="Reg_chr_condens"/>
</dbReference>
<dbReference type="Pfam" id="PF00415">
    <property type="entry name" value="RCC1"/>
    <property type="match status" value="1"/>
</dbReference>
<dbReference type="SUPFAM" id="SSF49265">
    <property type="entry name" value="Fibronectin type III"/>
    <property type="match status" value="1"/>
</dbReference>
<dbReference type="InterPro" id="IPR003961">
    <property type="entry name" value="FN3_dom"/>
</dbReference>
<keyword evidence="1" id="KW-0677">Repeat</keyword>
<evidence type="ECO:0000313" key="3">
    <source>
        <dbReference type="EMBL" id="GGH62574.1"/>
    </source>
</evidence>
<dbReference type="CDD" id="cd00063">
    <property type="entry name" value="FN3"/>
    <property type="match status" value="1"/>
</dbReference>
<dbReference type="Proteomes" id="UP000652153">
    <property type="component" value="Unassembled WGS sequence"/>
</dbReference>
<dbReference type="InterPro" id="IPR036116">
    <property type="entry name" value="FN3_sf"/>
</dbReference>
<dbReference type="Pfam" id="PF25390">
    <property type="entry name" value="WD40_RLD"/>
    <property type="match status" value="1"/>
</dbReference>
<evidence type="ECO:0000256" key="1">
    <source>
        <dbReference type="ARBA" id="ARBA00022737"/>
    </source>
</evidence>
<dbReference type="SUPFAM" id="SSF50985">
    <property type="entry name" value="RCC1/BLIP-II"/>
    <property type="match status" value="2"/>
</dbReference>
<dbReference type="PROSITE" id="PS50012">
    <property type="entry name" value="RCC1_3"/>
    <property type="match status" value="6"/>
</dbReference>
<dbReference type="PANTHER" id="PTHR22870">
    <property type="entry name" value="REGULATOR OF CHROMOSOME CONDENSATION"/>
    <property type="match status" value="1"/>
</dbReference>
<sequence>MPETGIYKFKSFARDKNRNDSEVLEETIKVDTTNPTNPKMVVEPLKWTNKFVSVTLLDAVDEDSGFQKYQYKINNSEDWVDYKEPVIISNEGLHQVYAKSLDNVFNESEIVSGEAKVDKTAPSQPKNITTLIRDYKRIKISWAASNDNVGVTGYDVYLDSTYIATVIDTEYTFENLKQNKSYEIKIIARDEAENSSQEGIYFESTPLSLISTSSNHSIMIKADGTVWTWGVNTYGQLGDGTTTNQTTAVQVKGLSDVIAVAAGENHSMVLKRDGTVWTWGLNTTGQLGTGNTTTSLVPVQVPELEGIIAIAARNNNSYALKRNGTVWSWGINNRGQLGDGTTVLKTKPVQVSGLTGVSALSAGREYAMALKSDGTLWGWGTNSYYQLGATGLGQQTRPIEITTIKNVSQVAAGDYHVVVLLTDGTVWEWGSNFAYSTATAAPYKLGGFNQITSIGVGLSSGFAVESDGSVWAWGRTNNYGQLGNGTTEVIQSSPKKLSGITGVRTIAGGEYSTLALKADNTVWSWGRNDKGQLGDGTLSNSLIPIMVSGLNESNSFNLAALPSYFTVEVDNGSKMDTGQVTVTLSVYGADGVHDSSYNAISKLNMTKYHTSNDNQVTIDPTIEDINFNGGIAYLPLTFDDEGSYILNFELQGFDKQQVITLNISTDRSEAVLDFVSLPSTSAINGEIFDAQPVLRVINGNGDPVSGARIVAEIAGDIIGTLLGNVHITSDSEGYITFEDLGVLLETTNGEIVINFRIEEDESYLTSPSIKDSS</sequence>
<comment type="caution">
    <text evidence="3">The sequence shown here is derived from an EMBL/GenBank/DDBJ whole genome shotgun (WGS) entry which is preliminary data.</text>
</comment>
<gene>
    <name evidence="3" type="ORF">GCM10008014_39150</name>
</gene>
<evidence type="ECO:0000259" key="2">
    <source>
        <dbReference type="SMART" id="SM00060"/>
    </source>
</evidence>
<dbReference type="Gene3D" id="2.130.10.30">
    <property type="entry name" value="Regulator of chromosome condensation 1/beta-lactamase-inhibitor protein II"/>
    <property type="match status" value="2"/>
</dbReference>
<dbReference type="PANTHER" id="PTHR22870:SF408">
    <property type="entry name" value="OS09G0560450 PROTEIN"/>
    <property type="match status" value="1"/>
</dbReference>
<dbReference type="RefSeq" id="WP_188593531.1">
    <property type="nucleotide sequence ID" value="NZ_BMFU01000006.1"/>
</dbReference>
<dbReference type="SMART" id="SM00060">
    <property type="entry name" value="FN3"/>
    <property type="match status" value="1"/>
</dbReference>
<dbReference type="Gene3D" id="2.60.40.10">
    <property type="entry name" value="Immunoglobulins"/>
    <property type="match status" value="1"/>
</dbReference>
<dbReference type="InterPro" id="IPR009091">
    <property type="entry name" value="RCC1/BLIP-II"/>
</dbReference>
<dbReference type="InterPro" id="IPR013783">
    <property type="entry name" value="Ig-like_fold"/>
</dbReference>